<dbReference type="InterPro" id="IPR002068">
    <property type="entry name" value="A-crystallin/Hsp20_dom"/>
</dbReference>
<evidence type="ECO:0000256" key="1">
    <source>
        <dbReference type="PROSITE-ProRule" id="PRU00285"/>
    </source>
</evidence>
<dbReference type="PROSITE" id="PS01031">
    <property type="entry name" value="SHSP"/>
    <property type="match status" value="1"/>
</dbReference>
<dbReference type="Gene3D" id="2.60.40.790">
    <property type="match status" value="1"/>
</dbReference>
<evidence type="ECO:0000259" key="3">
    <source>
        <dbReference type="PROSITE" id="PS01031"/>
    </source>
</evidence>
<evidence type="ECO:0000313" key="5">
    <source>
        <dbReference type="Proteomes" id="UP001500880"/>
    </source>
</evidence>
<comment type="similarity">
    <text evidence="1 2">Belongs to the small heat shock protein (HSP20) family.</text>
</comment>
<comment type="caution">
    <text evidence="4">The sequence shown here is derived from an EMBL/GenBank/DDBJ whole genome shotgun (WGS) entry which is preliminary data.</text>
</comment>
<dbReference type="InterPro" id="IPR008978">
    <property type="entry name" value="HSP20-like_chaperone"/>
</dbReference>
<evidence type="ECO:0000256" key="2">
    <source>
        <dbReference type="RuleBase" id="RU003616"/>
    </source>
</evidence>
<evidence type="ECO:0000313" key="4">
    <source>
        <dbReference type="EMBL" id="GAA0492205.1"/>
    </source>
</evidence>
<dbReference type="Pfam" id="PF00011">
    <property type="entry name" value="HSP20"/>
    <property type="match status" value="1"/>
</dbReference>
<dbReference type="InterPro" id="IPR031107">
    <property type="entry name" value="Small_HSP"/>
</dbReference>
<proteinExistence type="inferred from homology"/>
<dbReference type="PANTHER" id="PTHR11527">
    <property type="entry name" value="HEAT-SHOCK PROTEIN 20 FAMILY MEMBER"/>
    <property type="match status" value="1"/>
</dbReference>
<accession>A0ABN1B895</accession>
<feature type="domain" description="SHSP" evidence="3">
    <location>
        <begin position="37"/>
        <end position="149"/>
    </location>
</feature>
<dbReference type="EMBL" id="BAAADO010000003">
    <property type="protein sequence ID" value="GAA0492205.1"/>
    <property type="molecule type" value="Genomic_DNA"/>
</dbReference>
<dbReference type="Proteomes" id="UP001500880">
    <property type="component" value="Unassembled WGS sequence"/>
</dbReference>
<dbReference type="CDD" id="cd06464">
    <property type="entry name" value="ACD_sHsps-like"/>
    <property type="match status" value="1"/>
</dbReference>
<sequence length="149" mass="17569">MGSNRKYRPKRLNDSPFENLMQQMDQFFQESMKNFDSLLQPNSFQVDMYEDQTHVVIEADLSGYKKEQIYVRPNGHQLKIAVEDSSVFEEKNDQTSYIHQQQTFQRMERSIALPFPISEEDTYASFKDGHLKIKIPKRNPHTGYIDIEG</sequence>
<protein>
    <recommendedName>
        <fullName evidence="3">SHSP domain-containing protein</fullName>
    </recommendedName>
</protein>
<dbReference type="SUPFAM" id="SSF49764">
    <property type="entry name" value="HSP20-like chaperones"/>
    <property type="match status" value="1"/>
</dbReference>
<dbReference type="RefSeq" id="WP_343839936.1">
    <property type="nucleotide sequence ID" value="NZ_BAAADO010000003.1"/>
</dbReference>
<organism evidence="4 5">
    <name type="scientific">Salinibacillus aidingensis</name>
    <dbReference type="NCBI Taxonomy" id="237684"/>
    <lineage>
        <taxon>Bacteria</taxon>
        <taxon>Bacillati</taxon>
        <taxon>Bacillota</taxon>
        <taxon>Bacilli</taxon>
        <taxon>Bacillales</taxon>
        <taxon>Bacillaceae</taxon>
        <taxon>Salinibacillus</taxon>
    </lineage>
</organism>
<name>A0ABN1B895_9BACI</name>
<gene>
    <name evidence="4" type="ORF">GCM10008986_18080</name>
</gene>
<keyword evidence="5" id="KW-1185">Reference proteome</keyword>
<reference evidence="4 5" key="1">
    <citation type="journal article" date="2019" name="Int. J. Syst. Evol. Microbiol.">
        <title>The Global Catalogue of Microorganisms (GCM) 10K type strain sequencing project: providing services to taxonomists for standard genome sequencing and annotation.</title>
        <authorList>
            <consortium name="The Broad Institute Genomics Platform"/>
            <consortium name="The Broad Institute Genome Sequencing Center for Infectious Disease"/>
            <person name="Wu L."/>
            <person name="Ma J."/>
        </authorList>
    </citation>
    <scope>NUCLEOTIDE SEQUENCE [LARGE SCALE GENOMIC DNA]</scope>
    <source>
        <strain evidence="4 5">JCM 12389</strain>
    </source>
</reference>